<sequence length="40" mass="4010">MRIGWIGAAAVAIAAMAPGVAQAQDGTRTVGEWKLTTPAA</sequence>
<dbReference type="RefSeq" id="WP_264944000.1">
    <property type="nucleotide sequence ID" value="NZ_JAPDRA010000004.1"/>
</dbReference>
<organism evidence="2 3">
    <name type="scientific">Sphingomonas canadensis</name>
    <dbReference type="NCBI Taxonomy" id="1219257"/>
    <lineage>
        <taxon>Bacteria</taxon>
        <taxon>Pseudomonadati</taxon>
        <taxon>Pseudomonadota</taxon>
        <taxon>Alphaproteobacteria</taxon>
        <taxon>Sphingomonadales</taxon>
        <taxon>Sphingomonadaceae</taxon>
        <taxon>Sphingomonas</taxon>
    </lineage>
</organism>
<evidence type="ECO:0000313" key="3">
    <source>
        <dbReference type="Proteomes" id="UP001596977"/>
    </source>
</evidence>
<accession>A0ABW3HC44</accession>
<protein>
    <submittedName>
        <fullName evidence="2">Uncharacterized protein</fullName>
    </submittedName>
</protein>
<keyword evidence="1" id="KW-0732">Signal</keyword>
<dbReference type="Proteomes" id="UP001596977">
    <property type="component" value="Unassembled WGS sequence"/>
</dbReference>
<dbReference type="EMBL" id="JBHTJG010000004">
    <property type="protein sequence ID" value="MFD0946884.1"/>
    <property type="molecule type" value="Genomic_DNA"/>
</dbReference>
<comment type="caution">
    <text evidence="2">The sequence shown here is derived from an EMBL/GenBank/DDBJ whole genome shotgun (WGS) entry which is preliminary data.</text>
</comment>
<evidence type="ECO:0000313" key="2">
    <source>
        <dbReference type="EMBL" id="MFD0946884.1"/>
    </source>
</evidence>
<evidence type="ECO:0000256" key="1">
    <source>
        <dbReference type="SAM" id="SignalP"/>
    </source>
</evidence>
<feature type="signal peptide" evidence="1">
    <location>
        <begin position="1"/>
        <end position="23"/>
    </location>
</feature>
<reference evidence="3" key="1">
    <citation type="journal article" date="2019" name="Int. J. Syst. Evol. Microbiol.">
        <title>The Global Catalogue of Microorganisms (GCM) 10K type strain sequencing project: providing services to taxonomists for standard genome sequencing and annotation.</title>
        <authorList>
            <consortium name="The Broad Institute Genomics Platform"/>
            <consortium name="The Broad Institute Genome Sequencing Center for Infectious Disease"/>
            <person name="Wu L."/>
            <person name="Ma J."/>
        </authorList>
    </citation>
    <scope>NUCLEOTIDE SEQUENCE [LARGE SCALE GENOMIC DNA]</scope>
    <source>
        <strain evidence="3">CCUG 62982</strain>
    </source>
</reference>
<proteinExistence type="predicted"/>
<keyword evidence="3" id="KW-1185">Reference proteome</keyword>
<feature type="chain" id="PRO_5046047017" evidence="1">
    <location>
        <begin position="24"/>
        <end position="40"/>
    </location>
</feature>
<gene>
    <name evidence="2" type="ORF">ACFQ1E_11090</name>
</gene>
<name>A0ABW3HC44_9SPHN</name>